<dbReference type="GO" id="GO:0016829">
    <property type="term" value="F:lyase activity"/>
    <property type="evidence" value="ECO:0007669"/>
    <property type="project" value="InterPro"/>
</dbReference>
<dbReference type="KEGG" id="aez:C3E78_10450"/>
<dbReference type="AlphaFoldDB" id="A0A2S0WMM6"/>
<gene>
    <name evidence="1" type="ORF">C3E78_10450</name>
</gene>
<organism evidence="1 2">
    <name type="scientific">Aeromicrobium chenweiae</name>
    <dbReference type="NCBI Taxonomy" id="2079793"/>
    <lineage>
        <taxon>Bacteria</taxon>
        <taxon>Bacillati</taxon>
        <taxon>Actinomycetota</taxon>
        <taxon>Actinomycetes</taxon>
        <taxon>Propionibacteriales</taxon>
        <taxon>Nocardioidaceae</taxon>
        <taxon>Aeromicrobium</taxon>
    </lineage>
</organism>
<reference evidence="2" key="1">
    <citation type="submission" date="2018-01" db="EMBL/GenBank/DDBJ databases">
        <authorList>
            <person name="Li J."/>
        </authorList>
    </citation>
    <scope>NUCLEOTIDE SEQUENCE [LARGE SCALE GENOMIC DNA]</scope>
    <source>
        <strain evidence="2">592</strain>
    </source>
</reference>
<dbReference type="OrthoDB" id="834556at2"/>
<dbReference type="Gene3D" id="2.40.400.10">
    <property type="entry name" value="Acetoacetate decarboxylase-like"/>
    <property type="match status" value="1"/>
</dbReference>
<name>A0A2S0WMM6_9ACTN</name>
<dbReference type="EMBL" id="CP026952">
    <property type="protein sequence ID" value="AWB92585.1"/>
    <property type="molecule type" value="Genomic_DNA"/>
</dbReference>
<evidence type="ECO:0000313" key="1">
    <source>
        <dbReference type="EMBL" id="AWB92585.1"/>
    </source>
</evidence>
<dbReference type="RefSeq" id="WP_108578230.1">
    <property type="nucleotide sequence ID" value="NZ_CP026952.1"/>
</dbReference>
<sequence length="201" mass="22184">MGVNAYPAEPWDLHGHAYIGVWLVPVKDLPAPHSSATRPITLFGRGIVSAAFFVYEQPSPLTYDEIMSTVLVRQGWRPRVSITHIWVNSPASRDGGRELWAIPKELADFSVVPHRSYDADGIGSLDVPRVRRLPFGVPLGFRIAQDRAGTLQVSPVRGRIRLGVARGRWSFSPGGPIGFLAGRRPLLTLAARPFRLLFGSR</sequence>
<accession>A0A2S0WMM6</accession>
<dbReference type="Proteomes" id="UP000244384">
    <property type="component" value="Chromosome"/>
</dbReference>
<dbReference type="Pfam" id="PF06314">
    <property type="entry name" value="ADC"/>
    <property type="match status" value="1"/>
</dbReference>
<keyword evidence="2" id="KW-1185">Reference proteome</keyword>
<protein>
    <submittedName>
        <fullName evidence="1">Acetoacetate decarboxylase</fullName>
    </submittedName>
</protein>
<dbReference type="InterPro" id="IPR010451">
    <property type="entry name" value="Acetoacetate_decarboxylase"/>
</dbReference>
<accession>A0A5F2EV86</accession>
<proteinExistence type="predicted"/>
<dbReference type="InterPro" id="IPR023375">
    <property type="entry name" value="ADC_dom_sf"/>
</dbReference>
<dbReference type="SUPFAM" id="SSF160104">
    <property type="entry name" value="Acetoacetate decarboxylase-like"/>
    <property type="match status" value="1"/>
</dbReference>
<evidence type="ECO:0000313" key="2">
    <source>
        <dbReference type="Proteomes" id="UP000244384"/>
    </source>
</evidence>